<reference evidence="2" key="2">
    <citation type="submission" date="2022-10" db="EMBL/GenBank/DDBJ databases">
        <authorList>
            <consortium name="ENA_rothamsted_submissions"/>
            <consortium name="culmorum"/>
            <person name="King R."/>
        </authorList>
    </citation>
    <scope>NUCLEOTIDE SEQUENCE</scope>
</reference>
<dbReference type="EMBL" id="OU896723">
    <property type="protein sequence ID" value="CAH1155088.1"/>
    <property type="molecule type" value="Genomic_DNA"/>
</dbReference>
<sequence>MTNYTTVRLFCVIFSLLLTLATLSAAPYPEYDTDIHDLYKMLLQQDSMDNQLGIHQMERRARGPQLRLRFGKRADELEHFMMKSAANERPPSLRLRFGKRSEDTPLAAYLNGLSPEGDN</sequence>
<gene>
    <name evidence="2" type="ORF">PHAECO_LOCUS5903</name>
</gene>
<feature type="chain" id="PRO_5040494271" description="Short neuropeptide F" evidence="1">
    <location>
        <begin position="26"/>
        <end position="119"/>
    </location>
</feature>
<evidence type="ECO:0000313" key="3">
    <source>
        <dbReference type="Proteomes" id="UP001153737"/>
    </source>
</evidence>
<protein>
    <recommendedName>
        <fullName evidence="4">Short neuropeptide F</fullName>
    </recommendedName>
</protein>
<organism evidence="2 3">
    <name type="scientific">Phaedon cochleariae</name>
    <name type="common">Mustard beetle</name>
    <dbReference type="NCBI Taxonomy" id="80249"/>
    <lineage>
        <taxon>Eukaryota</taxon>
        <taxon>Metazoa</taxon>
        <taxon>Ecdysozoa</taxon>
        <taxon>Arthropoda</taxon>
        <taxon>Hexapoda</taxon>
        <taxon>Insecta</taxon>
        <taxon>Pterygota</taxon>
        <taxon>Neoptera</taxon>
        <taxon>Endopterygota</taxon>
        <taxon>Coleoptera</taxon>
        <taxon>Polyphaga</taxon>
        <taxon>Cucujiformia</taxon>
        <taxon>Chrysomeloidea</taxon>
        <taxon>Chrysomelidae</taxon>
        <taxon>Chrysomelinae</taxon>
        <taxon>Chrysomelini</taxon>
        <taxon>Phaedon</taxon>
    </lineage>
</organism>
<evidence type="ECO:0000256" key="1">
    <source>
        <dbReference type="SAM" id="SignalP"/>
    </source>
</evidence>
<name>A0A9P0GU79_PHACE</name>
<evidence type="ECO:0008006" key="4">
    <source>
        <dbReference type="Google" id="ProtNLM"/>
    </source>
</evidence>
<dbReference type="Proteomes" id="UP001153737">
    <property type="component" value="Chromosome 17"/>
</dbReference>
<reference evidence="2" key="1">
    <citation type="submission" date="2022-01" db="EMBL/GenBank/DDBJ databases">
        <authorList>
            <person name="King R."/>
        </authorList>
    </citation>
    <scope>NUCLEOTIDE SEQUENCE</scope>
</reference>
<keyword evidence="3" id="KW-1185">Reference proteome</keyword>
<proteinExistence type="predicted"/>
<feature type="signal peptide" evidence="1">
    <location>
        <begin position="1"/>
        <end position="25"/>
    </location>
</feature>
<dbReference type="AlphaFoldDB" id="A0A9P0GU79"/>
<accession>A0A9P0GU79</accession>
<evidence type="ECO:0000313" key="2">
    <source>
        <dbReference type="EMBL" id="CAH1155088.1"/>
    </source>
</evidence>
<keyword evidence="1" id="KW-0732">Signal</keyword>
<dbReference type="OrthoDB" id="6364308at2759"/>